<dbReference type="PANTHER" id="PTHR34144:SF5">
    <property type="entry name" value="ALPHA-1,3-MANNOSYLTRANSFERASE CMT1"/>
    <property type="match status" value="1"/>
</dbReference>
<name>A0A238F9I7_9BASI</name>
<dbReference type="Pfam" id="PF11735">
    <property type="entry name" value="CAP59_mtransfer"/>
    <property type="match status" value="1"/>
</dbReference>
<dbReference type="PANTHER" id="PTHR34144">
    <property type="entry name" value="CHROMOSOME 8, WHOLE GENOME SHOTGUN SEQUENCE"/>
    <property type="match status" value="1"/>
</dbReference>
<dbReference type="OrthoDB" id="262547at2759"/>
<feature type="compositionally biased region" description="Polar residues" evidence="1">
    <location>
        <begin position="623"/>
        <end position="635"/>
    </location>
</feature>
<dbReference type="InterPro" id="IPR021047">
    <property type="entry name" value="Mannosyltransferase_CMT1"/>
</dbReference>
<gene>
    <name evidence="2" type="ORF">BQ2448_1926</name>
</gene>
<evidence type="ECO:0000313" key="2">
    <source>
        <dbReference type="EMBL" id="SCV70532.1"/>
    </source>
</evidence>
<accession>A0A238F9I7</accession>
<protein>
    <submittedName>
        <fullName evidence="2">BQ2448_1926 protein</fullName>
    </submittedName>
</protein>
<evidence type="ECO:0000313" key="3">
    <source>
        <dbReference type="Proteomes" id="UP000198372"/>
    </source>
</evidence>
<keyword evidence="3" id="KW-1185">Reference proteome</keyword>
<sequence length="635" mass="71986">MLGLEKDAEQELEQRDVAIYPAPELSTSPMMTTTTTTTLSSNERLFGWGASSRASGAASLLPQTRTPPRPPFPDSNFSWLGGPGRKSFKTKFLLALTTAWVLWLLVVSVPDSASRRARTRARTARALIGFESIERRTQLLPKDIGGERTWWPIEDLLEHALLAKHPSPNCNLNIYQKDRYAPLLSRYRYRGPHFYHNNTDWTVVPHYLPRKKITYLIAINLINADYVLPALIRVFYTVLSALRPSRFHVSIYENGSSDTTPAQLYLFAMILDRLGAGYTLHSDVAKAGFPPGARIKSLANLRNRALKPLLDAPKGTFDRVLFINDVHLCESDLFELMLQHEVQGADMSCGMDYKSLEIKEFAPNYPVIFYDVWVARDMLGLPFYNISYPKGDWDLGGGARPLPLSPDRFRLYDLRPVQVFSCWNGVTIIDADLFVNPRHALRFRDDGNTDRQSECYLFCSDLWKTYSPFLADGTPQEGGRGARIQVVPRTVATYQHYEYGHVRQDKNTTIFEQEGWLRDKNNLDELIEWKKYPPRLINTYEYGAYLARPIAVLSGVRCLLQHVTTFSATSTPSHEKNGDPPSNPSPRRMLIFRQKTTAASGPCPDRGSLCTRTKTILHRSKGRSLSSHSEQACSQ</sequence>
<feature type="region of interest" description="Disordered" evidence="1">
    <location>
        <begin position="614"/>
        <end position="635"/>
    </location>
</feature>
<proteinExistence type="predicted"/>
<organism evidence="2 3">
    <name type="scientific">Microbotryum intermedium</name>
    <dbReference type="NCBI Taxonomy" id="269621"/>
    <lineage>
        <taxon>Eukaryota</taxon>
        <taxon>Fungi</taxon>
        <taxon>Dikarya</taxon>
        <taxon>Basidiomycota</taxon>
        <taxon>Pucciniomycotina</taxon>
        <taxon>Microbotryomycetes</taxon>
        <taxon>Microbotryales</taxon>
        <taxon>Microbotryaceae</taxon>
        <taxon>Microbotryum</taxon>
    </lineage>
</organism>
<dbReference type="AlphaFoldDB" id="A0A238F9I7"/>
<dbReference type="Proteomes" id="UP000198372">
    <property type="component" value="Unassembled WGS sequence"/>
</dbReference>
<dbReference type="EMBL" id="FMSP01000005">
    <property type="protein sequence ID" value="SCV70532.1"/>
    <property type="molecule type" value="Genomic_DNA"/>
</dbReference>
<reference evidence="3" key="1">
    <citation type="submission" date="2016-09" db="EMBL/GenBank/DDBJ databases">
        <authorList>
            <person name="Jeantristanb JTB J.-T."/>
            <person name="Ricardo R."/>
        </authorList>
    </citation>
    <scope>NUCLEOTIDE SEQUENCE [LARGE SCALE GENOMIC DNA]</scope>
</reference>
<evidence type="ECO:0000256" key="1">
    <source>
        <dbReference type="SAM" id="MobiDB-lite"/>
    </source>
</evidence>